<keyword evidence="1" id="KW-0472">Membrane</keyword>
<proteinExistence type="predicted"/>
<protein>
    <submittedName>
        <fullName evidence="2">Uncharacterized protein</fullName>
    </submittedName>
</protein>
<dbReference type="RefSeq" id="WP_168631668.1">
    <property type="nucleotide sequence ID" value="NZ_BONL01000017.1"/>
</dbReference>
<accession>A0A7X6R0V8</accession>
<dbReference type="EMBL" id="JAAXOX010000017">
    <property type="protein sequence ID" value="NKY24547.1"/>
    <property type="molecule type" value="Genomic_DNA"/>
</dbReference>
<evidence type="ECO:0000313" key="2">
    <source>
        <dbReference type="EMBL" id="NKY24547.1"/>
    </source>
</evidence>
<evidence type="ECO:0000313" key="3">
    <source>
        <dbReference type="Proteomes" id="UP000581206"/>
    </source>
</evidence>
<gene>
    <name evidence="2" type="ORF">HGA03_17955</name>
</gene>
<sequence length="388" mass="41318">MLRLLLSAVIGMFVTSVILTVTEIDDRHWGWLPATAITMTVLLVVVSIGRSLAGGAAPIKDVDAADREGRVFLAKVLDVRATGSSVNDNPICEIQLLAQPRNRAAYQTSTRALVNLGRLPSLQRGAIVVVGQPDAERPELTLLDPPPAHWQRLADTDTRLRATESAPEWTVPPARGRDRRGLLRIPAALLVVAFAAGVAIRVWPVREDAWAVATGTPVEQVQAEAAEAEAQAQSIFPADRTQRVIDDLVAAAGVTEFTSITLFRTYAVADALTSPGATTTDSWTWRDGEAQHQGAELIQSDPADLPDELFDATAVDWSLVAGLVAQLPELTGIDDPEPTVYVSRTSGGPAMFDLSTADDYHDAWITADATGQIVAMRSGAPGAPSAQG</sequence>
<dbReference type="Proteomes" id="UP000581206">
    <property type="component" value="Unassembled WGS sequence"/>
</dbReference>
<keyword evidence="1" id="KW-0812">Transmembrane</keyword>
<comment type="caution">
    <text evidence="2">The sequence shown here is derived from an EMBL/GenBank/DDBJ whole genome shotgun (WGS) entry which is preliminary data.</text>
</comment>
<organism evidence="2 3">
    <name type="scientific">Cellulomonas denverensis</name>
    <dbReference type="NCBI Taxonomy" id="264297"/>
    <lineage>
        <taxon>Bacteria</taxon>
        <taxon>Bacillati</taxon>
        <taxon>Actinomycetota</taxon>
        <taxon>Actinomycetes</taxon>
        <taxon>Micrococcales</taxon>
        <taxon>Cellulomonadaceae</taxon>
        <taxon>Cellulomonas</taxon>
    </lineage>
</organism>
<keyword evidence="1" id="KW-1133">Transmembrane helix</keyword>
<feature type="transmembrane region" description="Helical" evidence="1">
    <location>
        <begin position="182"/>
        <end position="203"/>
    </location>
</feature>
<name>A0A7X6R0V8_9CELL</name>
<reference evidence="2 3" key="1">
    <citation type="submission" date="2020-04" db="EMBL/GenBank/DDBJ databases">
        <title>MicrobeNet Type strains.</title>
        <authorList>
            <person name="Nicholson A.C."/>
        </authorList>
    </citation>
    <scope>NUCLEOTIDE SEQUENCE [LARGE SCALE GENOMIC DNA]</scope>
    <source>
        <strain evidence="2 3">ATCC BAA-788</strain>
    </source>
</reference>
<evidence type="ECO:0000256" key="1">
    <source>
        <dbReference type="SAM" id="Phobius"/>
    </source>
</evidence>
<keyword evidence="3" id="KW-1185">Reference proteome</keyword>
<feature type="transmembrane region" description="Helical" evidence="1">
    <location>
        <begin position="30"/>
        <end position="49"/>
    </location>
</feature>
<dbReference type="AlphaFoldDB" id="A0A7X6R0V8"/>